<dbReference type="InterPro" id="IPR036759">
    <property type="entry name" value="TPK_catalytic_sf"/>
</dbReference>
<dbReference type="GO" id="GO:0030975">
    <property type="term" value="F:thiamine binding"/>
    <property type="evidence" value="ECO:0007669"/>
    <property type="project" value="InterPro"/>
</dbReference>
<evidence type="ECO:0000256" key="4">
    <source>
        <dbReference type="ARBA" id="ARBA00022840"/>
    </source>
</evidence>
<evidence type="ECO:0000256" key="3">
    <source>
        <dbReference type="ARBA" id="ARBA00022777"/>
    </source>
</evidence>
<feature type="domain" description="Thiamin pyrophosphokinase thiamin-binding" evidence="6">
    <location>
        <begin position="134"/>
        <end position="198"/>
    </location>
</feature>
<dbReference type="Pfam" id="PF04263">
    <property type="entry name" value="TPK_catalytic"/>
    <property type="match status" value="1"/>
</dbReference>
<evidence type="ECO:0000256" key="1">
    <source>
        <dbReference type="ARBA" id="ARBA00022679"/>
    </source>
</evidence>
<dbReference type="SUPFAM" id="SSF63862">
    <property type="entry name" value="Thiamin pyrophosphokinase, substrate-binding domain"/>
    <property type="match status" value="1"/>
</dbReference>
<sequence>MRKHCAIVLGGIFSPLDGIDTADFVIACDKGYAYIREYDLEPDLVVGDFDSYHGKITPGIEILDLPTMKDDTDTLAAIRYALEHDYKDLTLYCAFGGRFDHLMGNVQAAMYAVSQGAVVRMVSHDTDSYLFSHGDITLEPRMDYSLSVLALSDECHNVTITGAKYALKNATLYNTKPVGVSNVWHDTVHVKVGDGILMVSMSHM</sequence>
<keyword evidence="2" id="KW-0547">Nucleotide-binding</keyword>
<reference evidence="7" key="1">
    <citation type="submission" date="2019-11" db="EMBL/GenBank/DDBJ databases">
        <authorList>
            <person name="Feng L."/>
        </authorList>
    </citation>
    <scope>NUCLEOTIDE SEQUENCE</scope>
    <source>
        <strain evidence="7">VrattiLFYP33</strain>
    </source>
</reference>
<protein>
    <recommendedName>
        <fullName evidence="5">Thiamine diphosphokinase</fullName>
        <ecNumber evidence="5">2.7.6.2</ecNumber>
    </recommendedName>
</protein>
<accession>A0A6N3FA63</accession>
<proteinExistence type="predicted"/>
<dbReference type="GO" id="GO:0005524">
    <property type="term" value="F:ATP binding"/>
    <property type="evidence" value="ECO:0007669"/>
    <property type="project" value="UniProtKB-KW"/>
</dbReference>
<dbReference type="Gene3D" id="3.40.50.10240">
    <property type="entry name" value="Thiamin pyrophosphokinase, catalytic domain"/>
    <property type="match status" value="1"/>
</dbReference>
<dbReference type="GO" id="GO:0016301">
    <property type="term" value="F:kinase activity"/>
    <property type="evidence" value="ECO:0007669"/>
    <property type="project" value="UniProtKB-KW"/>
</dbReference>
<gene>
    <name evidence="7" type="primary">thiN</name>
    <name evidence="7" type="ORF">VRLFYP33_02224</name>
</gene>
<dbReference type="GO" id="GO:0004788">
    <property type="term" value="F:thiamine diphosphokinase activity"/>
    <property type="evidence" value="ECO:0007669"/>
    <property type="project" value="UniProtKB-UniRule"/>
</dbReference>
<dbReference type="EMBL" id="CACRUX010000098">
    <property type="protein sequence ID" value="VYU48796.1"/>
    <property type="molecule type" value="Genomic_DNA"/>
</dbReference>
<organism evidence="7">
    <name type="scientific">Veillonella ratti</name>
    <dbReference type="NCBI Taxonomy" id="103892"/>
    <lineage>
        <taxon>Bacteria</taxon>
        <taxon>Bacillati</taxon>
        <taxon>Bacillota</taxon>
        <taxon>Negativicutes</taxon>
        <taxon>Veillonellales</taxon>
        <taxon>Veillonellaceae</taxon>
        <taxon>Veillonella</taxon>
    </lineage>
</organism>
<dbReference type="InterPro" id="IPR007373">
    <property type="entry name" value="Thiamin_PyroPKinase_B1-bd"/>
</dbReference>
<keyword evidence="1 7" id="KW-0808">Transferase</keyword>
<keyword evidence="4" id="KW-0067">ATP-binding</keyword>
<dbReference type="EC" id="2.7.6.2" evidence="5"/>
<name>A0A6N3FA63_9FIRM</name>
<dbReference type="GO" id="GO:0006772">
    <property type="term" value="P:thiamine metabolic process"/>
    <property type="evidence" value="ECO:0007669"/>
    <property type="project" value="UniProtKB-UniRule"/>
</dbReference>
<dbReference type="InterPro" id="IPR053149">
    <property type="entry name" value="TPK"/>
</dbReference>
<dbReference type="PANTHER" id="PTHR41299">
    <property type="entry name" value="THIAMINE PYROPHOSPHOKINASE"/>
    <property type="match status" value="1"/>
</dbReference>
<dbReference type="AlphaFoldDB" id="A0A6N3FA63"/>
<dbReference type="GO" id="GO:0009229">
    <property type="term" value="P:thiamine diphosphate biosynthetic process"/>
    <property type="evidence" value="ECO:0007669"/>
    <property type="project" value="InterPro"/>
</dbReference>
<dbReference type="InterPro" id="IPR036371">
    <property type="entry name" value="TPK_B1-bd_sf"/>
</dbReference>
<evidence type="ECO:0000256" key="5">
    <source>
        <dbReference type="NCBIfam" id="TIGR01378"/>
    </source>
</evidence>
<dbReference type="NCBIfam" id="TIGR01378">
    <property type="entry name" value="thi_PPkinase"/>
    <property type="match status" value="1"/>
</dbReference>
<dbReference type="RefSeq" id="WP_021842349.1">
    <property type="nucleotide sequence ID" value="NZ_CACRUX010000098.1"/>
</dbReference>
<keyword evidence="3 7" id="KW-0418">Kinase</keyword>
<dbReference type="SUPFAM" id="SSF63999">
    <property type="entry name" value="Thiamin pyrophosphokinase, catalytic domain"/>
    <property type="match status" value="1"/>
</dbReference>
<dbReference type="CDD" id="cd07995">
    <property type="entry name" value="TPK"/>
    <property type="match status" value="1"/>
</dbReference>
<dbReference type="InterPro" id="IPR006282">
    <property type="entry name" value="Thi_PPkinase"/>
</dbReference>
<evidence type="ECO:0000259" key="6">
    <source>
        <dbReference type="SMART" id="SM00983"/>
    </source>
</evidence>
<dbReference type="InterPro" id="IPR007371">
    <property type="entry name" value="TPK_catalytic"/>
</dbReference>
<dbReference type="PANTHER" id="PTHR41299:SF1">
    <property type="entry name" value="THIAMINE PYROPHOSPHOKINASE"/>
    <property type="match status" value="1"/>
</dbReference>
<dbReference type="SMART" id="SM00983">
    <property type="entry name" value="TPK_B1_binding"/>
    <property type="match status" value="1"/>
</dbReference>
<dbReference type="Pfam" id="PF04265">
    <property type="entry name" value="TPK_B1_binding"/>
    <property type="match status" value="1"/>
</dbReference>
<evidence type="ECO:0000313" key="7">
    <source>
        <dbReference type="EMBL" id="VYU48796.1"/>
    </source>
</evidence>
<evidence type="ECO:0000256" key="2">
    <source>
        <dbReference type="ARBA" id="ARBA00022741"/>
    </source>
</evidence>